<feature type="domain" description="Zn(2)-C6 fungal-type" evidence="3">
    <location>
        <begin position="14"/>
        <end position="43"/>
    </location>
</feature>
<evidence type="ECO:0000256" key="2">
    <source>
        <dbReference type="ARBA" id="ARBA00023242"/>
    </source>
</evidence>
<gene>
    <name evidence="4" type="ORF">S7711_08915</name>
</gene>
<dbReference type="Proteomes" id="UP000028045">
    <property type="component" value="Unassembled WGS sequence"/>
</dbReference>
<keyword evidence="5" id="KW-1185">Reference proteome</keyword>
<keyword evidence="2" id="KW-0539">Nucleus</keyword>
<accession>A0A084B1V6</accession>
<protein>
    <recommendedName>
        <fullName evidence="3">Zn(2)-C6 fungal-type domain-containing protein</fullName>
    </recommendedName>
</protein>
<dbReference type="AlphaFoldDB" id="A0A084B1V6"/>
<dbReference type="PANTHER" id="PTHR37534">
    <property type="entry name" value="TRANSCRIPTIONAL ACTIVATOR PROTEIN UGA3"/>
    <property type="match status" value="1"/>
</dbReference>
<comment type="subcellular location">
    <subcellularLocation>
        <location evidence="1">Nucleus</location>
    </subcellularLocation>
</comment>
<evidence type="ECO:0000313" key="4">
    <source>
        <dbReference type="EMBL" id="KEY71535.1"/>
    </source>
</evidence>
<dbReference type="GO" id="GO:0008270">
    <property type="term" value="F:zinc ion binding"/>
    <property type="evidence" value="ECO:0007669"/>
    <property type="project" value="InterPro"/>
</dbReference>
<dbReference type="OrthoDB" id="5386330at2759"/>
<evidence type="ECO:0000313" key="5">
    <source>
        <dbReference type="Proteomes" id="UP000028045"/>
    </source>
</evidence>
<dbReference type="GO" id="GO:0000976">
    <property type="term" value="F:transcription cis-regulatory region binding"/>
    <property type="evidence" value="ECO:0007669"/>
    <property type="project" value="TreeGrafter"/>
</dbReference>
<dbReference type="Pfam" id="PF00172">
    <property type="entry name" value="Zn_clus"/>
    <property type="match status" value="1"/>
</dbReference>
<proteinExistence type="predicted"/>
<evidence type="ECO:0000256" key="1">
    <source>
        <dbReference type="ARBA" id="ARBA00004123"/>
    </source>
</evidence>
<reference evidence="4 5" key="1">
    <citation type="journal article" date="2014" name="BMC Genomics">
        <title>Comparative genome sequencing reveals chemotype-specific gene clusters in the toxigenic black mold Stachybotrys.</title>
        <authorList>
            <person name="Semeiks J."/>
            <person name="Borek D."/>
            <person name="Otwinowski Z."/>
            <person name="Grishin N.V."/>
        </authorList>
    </citation>
    <scope>NUCLEOTIDE SEQUENCE [LARGE SCALE GENOMIC DNA]</scope>
    <source>
        <strain evidence="5">CBS 109288 / IBT 7711</strain>
    </source>
</reference>
<dbReference type="Pfam" id="PF11951">
    <property type="entry name" value="Fungal_trans_2"/>
    <property type="match status" value="2"/>
</dbReference>
<dbReference type="PANTHER" id="PTHR37534:SF17">
    <property type="entry name" value="ZN(2)-C6 FUNGAL-TYPE DOMAIN-CONTAINING PROTEIN"/>
    <property type="match status" value="1"/>
</dbReference>
<dbReference type="GO" id="GO:0000981">
    <property type="term" value="F:DNA-binding transcription factor activity, RNA polymerase II-specific"/>
    <property type="evidence" value="ECO:0007669"/>
    <property type="project" value="InterPro"/>
</dbReference>
<dbReference type="HOGENOM" id="CLU_031387_0_1_1"/>
<dbReference type="InterPro" id="IPR001138">
    <property type="entry name" value="Zn2Cys6_DnaBD"/>
</dbReference>
<dbReference type="PROSITE" id="PS00463">
    <property type="entry name" value="ZN2_CY6_FUNGAL_1"/>
    <property type="match status" value="1"/>
</dbReference>
<dbReference type="InterPro" id="IPR021858">
    <property type="entry name" value="Fun_TF"/>
</dbReference>
<sequence length="505" mass="56263">MPTNKRPYVPKIKGCYPCARRRIHCDRTGPECRKCLLKGLKCSGLGVEVVLRDVELPFVSAPADDGADLLDESCVTDTEHNEVGSFGVVCPPWLWQATSPLRSGYDPVPNTLPYNDINLEHANILEELASDEDNYLPQPLADKVPLWKRHLCSHFSTKIAFEMVTIDDQQNSWRHLVLPFAHTDDLVMSAVLAVSAFHTHIINSASFLQDRPPSLETISIGEILDTFPSHLHELDHKVIAGLRQQAALSSYDLKSRQSVLITILVLQVGAMVTGRSDFPSIYKMLESAFEALGGEEGLGGGEAADFILSQVYKFRFYGATLLDEKAGLQAISSPSNAGRLLNSLSGRWLDYPEHRQTIFFVNDLVRQAIDLYVEQASINSLSFSYPSLSPPEAAEPALTLPEAGLHATKSIIRVQHFIETLDALLKSPIGASCEQVLIWATFVVASGCVLREHICFFEDVFQRHYTRCGFLNVLVGLEMLRKIWSRRSSDERWTALIAQTKKLVM</sequence>
<name>A0A084B1V6_STACB</name>
<dbReference type="EMBL" id="KL648277">
    <property type="protein sequence ID" value="KEY71535.1"/>
    <property type="molecule type" value="Genomic_DNA"/>
</dbReference>
<evidence type="ECO:0000259" key="3">
    <source>
        <dbReference type="PROSITE" id="PS50048"/>
    </source>
</evidence>
<dbReference type="GO" id="GO:0045944">
    <property type="term" value="P:positive regulation of transcription by RNA polymerase II"/>
    <property type="evidence" value="ECO:0007669"/>
    <property type="project" value="TreeGrafter"/>
</dbReference>
<dbReference type="GO" id="GO:0005634">
    <property type="term" value="C:nucleus"/>
    <property type="evidence" value="ECO:0007669"/>
    <property type="project" value="UniProtKB-SubCell"/>
</dbReference>
<dbReference type="InterPro" id="IPR036864">
    <property type="entry name" value="Zn2-C6_fun-type_DNA-bd_sf"/>
</dbReference>
<dbReference type="SUPFAM" id="SSF57701">
    <property type="entry name" value="Zn2/Cys6 DNA-binding domain"/>
    <property type="match status" value="1"/>
</dbReference>
<organism evidence="4 5">
    <name type="scientific">Stachybotrys chartarum (strain CBS 109288 / IBT 7711)</name>
    <name type="common">Toxic black mold</name>
    <name type="synonym">Stilbospora chartarum</name>
    <dbReference type="NCBI Taxonomy" id="1280523"/>
    <lineage>
        <taxon>Eukaryota</taxon>
        <taxon>Fungi</taxon>
        <taxon>Dikarya</taxon>
        <taxon>Ascomycota</taxon>
        <taxon>Pezizomycotina</taxon>
        <taxon>Sordariomycetes</taxon>
        <taxon>Hypocreomycetidae</taxon>
        <taxon>Hypocreales</taxon>
        <taxon>Stachybotryaceae</taxon>
        <taxon>Stachybotrys</taxon>
    </lineage>
</organism>
<dbReference type="PROSITE" id="PS50048">
    <property type="entry name" value="ZN2_CY6_FUNGAL_2"/>
    <property type="match status" value="1"/>
</dbReference>